<protein>
    <submittedName>
        <fullName evidence="3">Uncharacterized protein LOC105367612</fullName>
    </submittedName>
</protein>
<evidence type="ECO:0000256" key="1">
    <source>
        <dbReference type="SAM" id="Phobius"/>
    </source>
</evidence>
<gene>
    <name evidence="3" type="primary">LOC105367612</name>
</gene>
<keyword evidence="2" id="KW-1185">Reference proteome</keyword>
<dbReference type="Proteomes" id="UP000695007">
    <property type="component" value="Unplaced"/>
</dbReference>
<evidence type="ECO:0000313" key="3">
    <source>
        <dbReference type="RefSeq" id="XP_011504682.1"/>
    </source>
</evidence>
<sequence length="133" mass="15275">MTYSKCLCNGEYAEIISYDNALSNLSDNPDIQDFGQYECKVMMFIRQQIKSRENKFLCNQSEKILMNDNVNLLNSECNLTTNSMRGIKSKALFYRLSIVIVLIIAMILRMTGDGEIKFCIPVSLNQISQSKFF</sequence>
<dbReference type="GeneID" id="105367612"/>
<name>A0AAJ6YUN4_9HYME</name>
<keyword evidence="1" id="KW-0472">Membrane</keyword>
<accession>A0AAJ6YUN4</accession>
<dbReference type="KEGG" id="csol:105367612"/>
<organism evidence="2 3">
    <name type="scientific">Ceratosolen solmsi marchali</name>
    <dbReference type="NCBI Taxonomy" id="326594"/>
    <lineage>
        <taxon>Eukaryota</taxon>
        <taxon>Metazoa</taxon>
        <taxon>Ecdysozoa</taxon>
        <taxon>Arthropoda</taxon>
        <taxon>Hexapoda</taxon>
        <taxon>Insecta</taxon>
        <taxon>Pterygota</taxon>
        <taxon>Neoptera</taxon>
        <taxon>Endopterygota</taxon>
        <taxon>Hymenoptera</taxon>
        <taxon>Apocrita</taxon>
        <taxon>Proctotrupomorpha</taxon>
        <taxon>Chalcidoidea</taxon>
        <taxon>Agaonidae</taxon>
        <taxon>Agaoninae</taxon>
        <taxon>Ceratosolen</taxon>
    </lineage>
</organism>
<evidence type="ECO:0000313" key="2">
    <source>
        <dbReference type="Proteomes" id="UP000695007"/>
    </source>
</evidence>
<proteinExistence type="predicted"/>
<feature type="transmembrane region" description="Helical" evidence="1">
    <location>
        <begin position="92"/>
        <end position="111"/>
    </location>
</feature>
<dbReference type="AlphaFoldDB" id="A0AAJ6YUN4"/>
<reference evidence="3" key="1">
    <citation type="submission" date="2025-08" db="UniProtKB">
        <authorList>
            <consortium name="RefSeq"/>
        </authorList>
    </citation>
    <scope>IDENTIFICATION</scope>
</reference>
<dbReference type="RefSeq" id="XP_011504682.1">
    <property type="nucleotide sequence ID" value="XM_011506380.1"/>
</dbReference>
<keyword evidence="1" id="KW-1133">Transmembrane helix</keyword>
<keyword evidence="1" id="KW-0812">Transmembrane</keyword>